<evidence type="ECO:0008006" key="6">
    <source>
        <dbReference type="Google" id="ProtNLM"/>
    </source>
</evidence>
<dbReference type="AlphaFoldDB" id="A0A261Y5J1"/>
<dbReference type="SUPFAM" id="SSF48371">
    <property type="entry name" value="ARM repeat"/>
    <property type="match status" value="1"/>
</dbReference>
<dbReference type="InterPro" id="IPR016024">
    <property type="entry name" value="ARM-type_fold"/>
</dbReference>
<dbReference type="Pfam" id="PF10165">
    <property type="entry name" value="Ric8"/>
    <property type="match status" value="1"/>
</dbReference>
<comment type="similarity">
    <text evidence="1">Belongs to the synembryn family.</text>
</comment>
<dbReference type="OrthoDB" id="5585685at2759"/>
<protein>
    <recommendedName>
        <fullName evidence="6">Synembryn-A</fullName>
    </recommendedName>
</protein>
<name>A0A261Y5J1_9FUNG</name>
<organism evidence="4 5">
    <name type="scientific">Bifiguratus adelaidae</name>
    <dbReference type="NCBI Taxonomy" id="1938954"/>
    <lineage>
        <taxon>Eukaryota</taxon>
        <taxon>Fungi</taxon>
        <taxon>Fungi incertae sedis</taxon>
        <taxon>Mucoromycota</taxon>
        <taxon>Mucoromycotina</taxon>
        <taxon>Endogonomycetes</taxon>
        <taxon>Endogonales</taxon>
        <taxon>Endogonales incertae sedis</taxon>
        <taxon>Bifiguratus</taxon>
    </lineage>
</organism>
<proteinExistence type="inferred from homology"/>
<dbReference type="GO" id="GO:0001965">
    <property type="term" value="F:G-protein alpha-subunit binding"/>
    <property type="evidence" value="ECO:0007669"/>
    <property type="project" value="TreeGrafter"/>
</dbReference>
<keyword evidence="5" id="KW-1185">Reference proteome</keyword>
<dbReference type="InterPro" id="IPR019318">
    <property type="entry name" value="Gua_nucleotide_exch_fac_Ric8"/>
</dbReference>
<evidence type="ECO:0000313" key="5">
    <source>
        <dbReference type="Proteomes" id="UP000242875"/>
    </source>
</evidence>
<dbReference type="EMBL" id="MVBO01000009">
    <property type="protein sequence ID" value="OZJ05879.1"/>
    <property type="molecule type" value="Genomic_DNA"/>
</dbReference>
<keyword evidence="2" id="KW-0344">Guanine-nucleotide releasing factor</keyword>
<dbReference type="GO" id="GO:0005085">
    <property type="term" value="F:guanyl-nucleotide exchange factor activity"/>
    <property type="evidence" value="ECO:0007669"/>
    <property type="project" value="UniProtKB-KW"/>
</dbReference>
<dbReference type="PANTHER" id="PTHR12425:SF5">
    <property type="entry name" value="SYNEMBRYN"/>
    <property type="match status" value="1"/>
</dbReference>
<evidence type="ECO:0000256" key="1">
    <source>
        <dbReference type="ARBA" id="ARBA00009049"/>
    </source>
</evidence>
<dbReference type="PANTHER" id="PTHR12425">
    <property type="entry name" value="SYNEMBRYN"/>
    <property type="match status" value="1"/>
</dbReference>
<keyword evidence="3" id="KW-0143">Chaperone</keyword>
<dbReference type="GO" id="GO:0007186">
    <property type="term" value="P:G protein-coupled receptor signaling pathway"/>
    <property type="evidence" value="ECO:0007669"/>
    <property type="project" value="TreeGrafter"/>
</dbReference>
<evidence type="ECO:0000256" key="3">
    <source>
        <dbReference type="ARBA" id="ARBA00023186"/>
    </source>
</evidence>
<dbReference type="GO" id="GO:0005737">
    <property type="term" value="C:cytoplasm"/>
    <property type="evidence" value="ECO:0007669"/>
    <property type="project" value="TreeGrafter"/>
</dbReference>
<sequence length="508" mass="56469">MDAEPFLNLSREQYGDNEVVRDSLRQFLLHEASIAVKTKEHVIQKLIDLLEEDSSAPRFERSTRYEVVLTLKTLARDPQCSTPLTTGKGLDILANIALEESQGDQGADKSSSAEALKCLCNCLLLNPDARTRFSTTERIDRVALRYKAPLASPVDEFLLSRLMFLSLIGQTQLVVHLIEKGVVDDIAEHIRAYACLDRDRAMGGITSSMATSETLKLLYGLMSEIATETMKDRNLIPNDVRSKLFQSDLNTIIKCLKDTPALVPPTSHAVHCLLNLPIPEDPPDTDGTIEAAGDALLAIFDHTLTPLRKGDIDAATTLQNRDEIEQTLASLSIAMTRLAWPYERLRAQFKHHILPEDIDRTKSLTEGESTRAVVTRIMTSAMLTNTKTTVSELLFVLCDEDASKLVHAVGYGNAAGFLLLKGIPMPQTESNDTDDIPINPITGQYLTQEANEAWNNMTDEEKEREAERLFVLFERLNKTGIIQVDNPVAQAIRNSSAHVEEIDDDEDD</sequence>
<accession>A0A261Y5J1</accession>
<comment type="caution">
    <text evidence="4">The sequence shown here is derived from an EMBL/GenBank/DDBJ whole genome shotgun (WGS) entry which is preliminary data.</text>
</comment>
<evidence type="ECO:0000313" key="4">
    <source>
        <dbReference type="EMBL" id="OZJ05879.1"/>
    </source>
</evidence>
<reference evidence="4 5" key="1">
    <citation type="journal article" date="2017" name="Mycologia">
        <title>Bifiguratus adelaidae, gen. et sp. nov., a new member of Mucoromycotina in endophytic and soil-dwelling habitats.</title>
        <authorList>
            <person name="Torres-Cruz T.J."/>
            <person name="Billingsley Tobias T.L."/>
            <person name="Almatruk M."/>
            <person name="Hesse C."/>
            <person name="Kuske C.R."/>
            <person name="Desiro A."/>
            <person name="Benucci G.M."/>
            <person name="Bonito G."/>
            <person name="Stajich J.E."/>
            <person name="Dunlap C."/>
            <person name="Arnold A.E."/>
            <person name="Porras-Alfaro A."/>
        </authorList>
    </citation>
    <scope>NUCLEOTIDE SEQUENCE [LARGE SCALE GENOMIC DNA]</scope>
    <source>
        <strain evidence="4 5">AZ0501</strain>
    </source>
</reference>
<evidence type="ECO:0000256" key="2">
    <source>
        <dbReference type="ARBA" id="ARBA00022658"/>
    </source>
</evidence>
<gene>
    <name evidence="4" type="ORF">BZG36_00914</name>
</gene>
<dbReference type="Proteomes" id="UP000242875">
    <property type="component" value="Unassembled WGS sequence"/>
</dbReference>